<dbReference type="Proteomes" id="UP000548582">
    <property type="component" value="Unassembled WGS sequence"/>
</dbReference>
<evidence type="ECO:0000313" key="3">
    <source>
        <dbReference type="EMBL" id="NMJ43235.1"/>
    </source>
</evidence>
<feature type="chain" id="PRO_5033013214" description="Tripartite tricarboxylate transporter substrate binding protein" evidence="2">
    <location>
        <begin position="21"/>
        <end position="330"/>
    </location>
</feature>
<reference evidence="3 4" key="1">
    <citation type="submission" date="2020-03" db="EMBL/GenBank/DDBJ databases">
        <authorList>
            <person name="Sun Q."/>
        </authorList>
    </citation>
    <scope>NUCLEOTIDE SEQUENCE [LARGE SCALE GENOMIC DNA]</scope>
    <source>
        <strain evidence="3 4">JC162</strain>
    </source>
</reference>
<evidence type="ECO:0008006" key="5">
    <source>
        <dbReference type="Google" id="ProtNLM"/>
    </source>
</evidence>
<dbReference type="AlphaFoldDB" id="A0A848EIH7"/>
<dbReference type="InterPro" id="IPR005064">
    <property type="entry name" value="BUG"/>
</dbReference>
<keyword evidence="2" id="KW-0732">Signal</keyword>
<dbReference type="InterPro" id="IPR042100">
    <property type="entry name" value="Bug_dom1"/>
</dbReference>
<gene>
    <name evidence="3" type="ORF">GWK16_18450</name>
</gene>
<protein>
    <recommendedName>
        <fullName evidence="5">Tripartite tricarboxylate transporter substrate binding protein</fullName>
    </recommendedName>
</protein>
<dbReference type="PIRSF" id="PIRSF017082">
    <property type="entry name" value="YflP"/>
    <property type="match status" value="1"/>
</dbReference>
<organism evidence="3 4">
    <name type="scientific">Neoroseomonas marina</name>
    <dbReference type="NCBI Taxonomy" id="1232220"/>
    <lineage>
        <taxon>Bacteria</taxon>
        <taxon>Pseudomonadati</taxon>
        <taxon>Pseudomonadota</taxon>
        <taxon>Alphaproteobacteria</taxon>
        <taxon>Acetobacterales</taxon>
        <taxon>Acetobacteraceae</taxon>
        <taxon>Neoroseomonas</taxon>
    </lineage>
</organism>
<proteinExistence type="inferred from homology"/>
<keyword evidence="4" id="KW-1185">Reference proteome</keyword>
<dbReference type="RefSeq" id="WP_170055448.1">
    <property type="nucleotide sequence ID" value="NZ_JABBKX010000007.1"/>
</dbReference>
<evidence type="ECO:0000256" key="1">
    <source>
        <dbReference type="ARBA" id="ARBA00006987"/>
    </source>
</evidence>
<dbReference type="PANTHER" id="PTHR42928:SF5">
    <property type="entry name" value="BLR1237 PROTEIN"/>
    <property type="match status" value="1"/>
</dbReference>
<feature type="signal peptide" evidence="2">
    <location>
        <begin position="1"/>
        <end position="20"/>
    </location>
</feature>
<dbReference type="PANTHER" id="PTHR42928">
    <property type="entry name" value="TRICARBOXYLATE-BINDING PROTEIN"/>
    <property type="match status" value="1"/>
</dbReference>
<comment type="caution">
    <text evidence="3">The sequence shown here is derived from an EMBL/GenBank/DDBJ whole genome shotgun (WGS) entry which is preliminary data.</text>
</comment>
<sequence>MNRRSLLAAATLAVPAVGHAQQGLPDRPITLVSGFSPGGSTDITARLLADRMQGFLGPNARVVVENRPGASGTVASEWLRRQQPDGTILMLNEASSHALIPHAVAGGTRYNPMDDFTHVAIAANGPLIMIAAPNFPAANAAEAVAKLRAGPQDRLPYASSGVGSIPHFAAESVAVALGLGGKFEHIPYRSGGLMVESIARGETAWGVAVLASAAAQLRDNRVRGIAITGLERFPTFPDTPTLAESGMPGFDIGNWFAVIGPPRMPPAVTETLNRAINSALRDPQLQERFLVAGITAYTRPNTPADARAFFQAELDKFKGVVERTGVRMEL</sequence>
<comment type="similarity">
    <text evidence="1">Belongs to the UPF0065 (bug) family.</text>
</comment>
<dbReference type="EMBL" id="JABBKX010000007">
    <property type="protein sequence ID" value="NMJ43235.1"/>
    <property type="molecule type" value="Genomic_DNA"/>
</dbReference>
<evidence type="ECO:0000256" key="2">
    <source>
        <dbReference type="SAM" id="SignalP"/>
    </source>
</evidence>
<accession>A0A848EIH7</accession>
<dbReference type="Pfam" id="PF03401">
    <property type="entry name" value="TctC"/>
    <property type="match status" value="1"/>
</dbReference>
<dbReference type="Gene3D" id="3.40.190.150">
    <property type="entry name" value="Bordetella uptake gene, domain 1"/>
    <property type="match status" value="1"/>
</dbReference>
<evidence type="ECO:0000313" key="4">
    <source>
        <dbReference type="Proteomes" id="UP000548582"/>
    </source>
</evidence>
<name>A0A848EIH7_9PROT</name>
<dbReference type="Gene3D" id="3.40.190.10">
    <property type="entry name" value="Periplasmic binding protein-like II"/>
    <property type="match status" value="1"/>
</dbReference>